<protein>
    <submittedName>
        <fullName evidence="9">Nuclear factor, erythroid 2</fullName>
    </submittedName>
</protein>
<dbReference type="InterPro" id="IPR047167">
    <property type="entry name" value="NFE2-like"/>
</dbReference>
<evidence type="ECO:0000313" key="10">
    <source>
        <dbReference type="Proteomes" id="UP000472272"/>
    </source>
</evidence>
<dbReference type="KEGG" id="pmua:114586091"/>
<dbReference type="Ensembl" id="ENSPMRT00000002236.1">
    <property type="protein sequence ID" value="ENSPMRP00000002101.1"/>
    <property type="gene ID" value="ENSPMRG00000001541.1"/>
</dbReference>
<dbReference type="GO" id="GO:0000981">
    <property type="term" value="F:DNA-binding transcription factor activity, RNA polymerase II-specific"/>
    <property type="evidence" value="ECO:0007669"/>
    <property type="project" value="TreeGrafter"/>
</dbReference>
<evidence type="ECO:0000256" key="2">
    <source>
        <dbReference type="ARBA" id="ARBA00023015"/>
    </source>
</evidence>
<dbReference type="InterPro" id="IPR008917">
    <property type="entry name" value="TF_DNA-bd_sf"/>
</dbReference>
<evidence type="ECO:0000259" key="8">
    <source>
        <dbReference type="PROSITE" id="PS50217"/>
    </source>
</evidence>
<dbReference type="PROSITE" id="PS50217">
    <property type="entry name" value="BZIP"/>
    <property type="match status" value="1"/>
</dbReference>
<dbReference type="PROSITE" id="PS00036">
    <property type="entry name" value="BZIP_BASIC"/>
    <property type="match status" value="1"/>
</dbReference>
<dbReference type="Proteomes" id="UP000472272">
    <property type="component" value="Chromosome 2"/>
</dbReference>
<evidence type="ECO:0000256" key="1">
    <source>
        <dbReference type="ARBA" id="ARBA00008157"/>
    </source>
</evidence>
<dbReference type="PANTHER" id="PTHR24411">
    <property type="entry name" value="NUCLEAR FACTOR ERYTHROID 2-RELATED FACTOR"/>
    <property type="match status" value="1"/>
</dbReference>
<dbReference type="GO" id="GO:0050699">
    <property type="term" value="F:WW domain binding"/>
    <property type="evidence" value="ECO:0007669"/>
    <property type="project" value="Ensembl"/>
</dbReference>
<dbReference type="GO" id="GO:0042802">
    <property type="term" value="F:identical protein binding"/>
    <property type="evidence" value="ECO:0007669"/>
    <property type="project" value="Ensembl"/>
</dbReference>
<dbReference type="GeneTree" id="ENSGT00950000182892"/>
<reference evidence="9" key="2">
    <citation type="submission" date="2025-08" db="UniProtKB">
        <authorList>
            <consortium name="Ensembl"/>
        </authorList>
    </citation>
    <scope>IDENTIFICATION</scope>
</reference>
<dbReference type="InterPro" id="IPR004827">
    <property type="entry name" value="bZIP"/>
</dbReference>
<dbReference type="CTD" id="4778"/>
<dbReference type="GeneID" id="114586091"/>
<dbReference type="OrthoDB" id="7458135at2759"/>
<proteinExistence type="inferred from homology"/>
<evidence type="ECO:0000313" key="9">
    <source>
        <dbReference type="Ensembl" id="ENSPMRP00000002101.1"/>
    </source>
</evidence>
<organism evidence="9 10">
    <name type="scientific">Podarcis muralis</name>
    <name type="common">Wall lizard</name>
    <name type="synonym">Lacerta muralis</name>
    <dbReference type="NCBI Taxonomy" id="64176"/>
    <lineage>
        <taxon>Eukaryota</taxon>
        <taxon>Metazoa</taxon>
        <taxon>Chordata</taxon>
        <taxon>Craniata</taxon>
        <taxon>Vertebrata</taxon>
        <taxon>Euteleostomi</taxon>
        <taxon>Lepidosauria</taxon>
        <taxon>Squamata</taxon>
        <taxon>Bifurcata</taxon>
        <taxon>Unidentata</taxon>
        <taxon>Episquamata</taxon>
        <taxon>Laterata</taxon>
        <taxon>Lacertibaenia</taxon>
        <taxon>Lacertidae</taxon>
        <taxon>Podarcis</taxon>
    </lineage>
</organism>
<evidence type="ECO:0000256" key="5">
    <source>
        <dbReference type="ARBA" id="ARBA00023163"/>
    </source>
</evidence>
<accession>A0A670HRC5</accession>
<keyword evidence="4" id="KW-0010">Activator</keyword>
<dbReference type="GO" id="GO:0090575">
    <property type="term" value="C:RNA polymerase II transcription regulator complex"/>
    <property type="evidence" value="ECO:0007669"/>
    <property type="project" value="Ensembl"/>
</dbReference>
<dbReference type="PANTHER" id="PTHR24411:SF26">
    <property type="entry name" value="TRANSCRIPTION FACTOR NF-E2 45 KDA SUBUNIT"/>
    <property type="match status" value="1"/>
</dbReference>
<dbReference type="CDD" id="cd14720">
    <property type="entry name" value="bZIP_NFE2-like"/>
    <property type="match status" value="1"/>
</dbReference>
<name>A0A670HRC5_PODMU</name>
<dbReference type="SUPFAM" id="SSF47454">
    <property type="entry name" value="A DNA-binding domain in eukaryotic transcription factors"/>
    <property type="match status" value="1"/>
</dbReference>
<dbReference type="RefSeq" id="XP_028564888.1">
    <property type="nucleotide sequence ID" value="XM_028709055.1"/>
</dbReference>
<keyword evidence="5" id="KW-0804">Transcription</keyword>
<dbReference type="GO" id="GO:0000978">
    <property type="term" value="F:RNA polymerase II cis-regulatory region sequence-specific DNA binding"/>
    <property type="evidence" value="ECO:0007669"/>
    <property type="project" value="InterPro"/>
</dbReference>
<dbReference type="GO" id="GO:0032993">
    <property type="term" value="C:protein-DNA complex"/>
    <property type="evidence" value="ECO:0007669"/>
    <property type="project" value="Ensembl"/>
</dbReference>
<evidence type="ECO:0000256" key="3">
    <source>
        <dbReference type="ARBA" id="ARBA00023125"/>
    </source>
</evidence>
<dbReference type="SMART" id="SM00338">
    <property type="entry name" value="BRLZ"/>
    <property type="match status" value="1"/>
</dbReference>
<keyword evidence="7" id="KW-0175">Coiled coil</keyword>
<dbReference type="Pfam" id="PF03131">
    <property type="entry name" value="bZIP_Maf"/>
    <property type="match status" value="1"/>
</dbReference>
<evidence type="ECO:0000256" key="6">
    <source>
        <dbReference type="ARBA" id="ARBA00023242"/>
    </source>
</evidence>
<dbReference type="InterPro" id="IPR046347">
    <property type="entry name" value="bZIP_sf"/>
</dbReference>
<feature type="coiled-coil region" evidence="7">
    <location>
        <begin position="331"/>
        <end position="365"/>
    </location>
</feature>
<evidence type="ECO:0000256" key="7">
    <source>
        <dbReference type="SAM" id="Coils"/>
    </source>
</evidence>
<sequence length="421" mass="46431">MSNPGSCTLQIHRASSENFAATANFGGTQLEQRLGRARPDKMPPFPPQQGWARGTFLPLHNPLAGGELGPQGEMELTWQEILSISELQGLEMPAESCYDPALCSHAQPMVPPPSYGPCTEMGDCSISYSHPAPAYERPFPETLPGPCTVYSYTGMLISSSLEPPGPAILGECKGAPGMVLERDLASCYGPQGPCKPQEDLESDSGLSLNYSDAESLEAEGLERAEYAPLYPMDHAPPYPMLPPVPELPCANPPLEHSLEKGRSPRGELVGSRDERRALAMNIPFPVEKIINLPVDDFNELVTRFPLSEPQLALIRDIRRRGKNKVAAQNCRKRKLETLVHLERELEELSCERQRLLQDRGEFNRTLALTKQKLGALYHQVFCMLRDEAGNTYSPEEYVLQLAADGGVFLVPRNNQPDNPSD</sequence>
<dbReference type="RefSeq" id="XP_028564877.1">
    <property type="nucleotide sequence ID" value="XM_028709044.1"/>
</dbReference>
<keyword evidence="3" id="KW-0238">DNA-binding</keyword>
<dbReference type="AlphaFoldDB" id="A0A670HRC5"/>
<dbReference type="InterPro" id="IPR004826">
    <property type="entry name" value="bZIP_Maf"/>
</dbReference>
<reference evidence="9 10" key="1">
    <citation type="journal article" date="2019" name="Proc. Natl. Acad. Sci. U.S.A.">
        <title>Regulatory changes in pterin and carotenoid genes underlie balanced color polymorphisms in the wall lizard.</title>
        <authorList>
            <person name="Andrade P."/>
            <person name="Pinho C."/>
            <person name="Perez I de Lanuza G."/>
            <person name="Afonso S."/>
            <person name="Brejcha J."/>
            <person name="Rubin C.J."/>
            <person name="Wallerman O."/>
            <person name="Pereira P."/>
            <person name="Sabatino S.J."/>
            <person name="Bellati A."/>
            <person name="Pellitteri-Rosa D."/>
            <person name="Bosakova Z."/>
            <person name="Bunikis I."/>
            <person name="Carretero M.A."/>
            <person name="Feiner N."/>
            <person name="Marsik P."/>
            <person name="Pauperio F."/>
            <person name="Salvi D."/>
            <person name="Soler L."/>
            <person name="While G.M."/>
            <person name="Uller T."/>
            <person name="Font E."/>
            <person name="Andersson L."/>
            <person name="Carneiro M."/>
        </authorList>
    </citation>
    <scope>NUCLEOTIDE SEQUENCE</scope>
</reference>
<dbReference type="RefSeq" id="XP_028564870.1">
    <property type="nucleotide sequence ID" value="XM_028709037.1"/>
</dbReference>
<dbReference type="SUPFAM" id="SSF57959">
    <property type="entry name" value="Leucine zipper domain"/>
    <property type="match status" value="1"/>
</dbReference>
<keyword evidence="2" id="KW-0805">Transcription regulation</keyword>
<gene>
    <name evidence="9" type="primary">NFE2</name>
</gene>
<comment type="similarity">
    <text evidence="1">Belongs to the bZIP family. CNC subfamily.</text>
</comment>
<evidence type="ECO:0000256" key="4">
    <source>
        <dbReference type="ARBA" id="ARBA00023159"/>
    </source>
</evidence>
<feature type="domain" description="BZIP" evidence="8">
    <location>
        <begin position="313"/>
        <end position="376"/>
    </location>
</feature>
<dbReference type="Gene3D" id="1.10.880.10">
    <property type="entry name" value="Transcription factor, Skn-1-like, DNA-binding domain"/>
    <property type="match status" value="1"/>
</dbReference>
<reference evidence="9" key="3">
    <citation type="submission" date="2025-09" db="UniProtKB">
        <authorList>
            <consortium name="Ensembl"/>
        </authorList>
    </citation>
    <scope>IDENTIFICATION</scope>
</reference>
<dbReference type="OMA" id="YCDIFQH"/>
<keyword evidence="6" id="KW-0539">Nucleus</keyword>
<keyword evidence="10" id="KW-1185">Reference proteome</keyword>